<dbReference type="AlphaFoldDB" id="A0A9D9GQU9"/>
<evidence type="ECO:0000256" key="2">
    <source>
        <dbReference type="SAM" id="Phobius"/>
    </source>
</evidence>
<keyword evidence="2" id="KW-0472">Membrane</keyword>
<evidence type="ECO:0000313" key="3">
    <source>
        <dbReference type="EMBL" id="MBO8416287.1"/>
    </source>
</evidence>
<gene>
    <name evidence="3" type="ORF">IAB19_07915</name>
</gene>
<dbReference type="EMBL" id="JADINH010000167">
    <property type="protein sequence ID" value="MBO8416287.1"/>
    <property type="molecule type" value="Genomic_DNA"/>
</dbReference>
<reference evidence="3" key="1">
    <citation type="submission" date="2020-10" db="EMBL/GenBank/DDBJ databases">
        <authorList>
            <person name="Gilroy R."/>
        </authorList>
    </citation>
    <scope>NUCLEOTIDE SEQUENCE</scope>
    <source>
        <strain evidence="3">17213</strain>
    </source>
</reference>
<sequence length="129" mass="12918">MSENMDEVLGELVGSIFCTAAMAGLGAAVQAALSSRAKAACVVKQNISGVKVKAPTIDETALDERTSTAASTESSLAHDEMAAQQGTVDAANTNAQASELNSKAAVASTNAVETAAGASEISTKALKMN</sequence>
<feature type="transmembrane region" description="Helical" evidence="2">
    <location>
        <begin position="12"/>
        <end position="33"/>
    </location>
</feature>
<accession>A0A9D9GQU9</accession>
<evidence type="ECO:0000256" key="1">
    <source>
        <dbReference type="SAM" id="MobiDB-lite"/>
    </source>
</evidence>
<reference evidence="3" key="2">
    <citation type="journal article" date="2021" name="PeerJ">
        <title>Extensive microbial diversity within the chicken gut microbiome revealed by metagenomics and culture.</title>
        <authorList>
            <person name="Gilroy R."/>
            <person name="Ravi A."/>
            <person name="Getino M."/>
            <person name="Pursley I."/>
            <person name="Horton D.L."/>
            <person name="Alikhan N.F."/>
            <person name="Baker D."/>
            <person name="Gharbi K."/>
            <person name="Hall N."/>
            <person name="Watson M."/>
            <person name="Adriaenssens E.M."/>
            <person name="Foster-Nyarko E."/>
            <person name="Jarju S."/>
            <person name="Secka A."/>
            <person name="Antonio M."/>
            <person name="Oren A."/>
            <person name="Chaudhuri R.R."/>
            <person name="La Ragione R."/>
            <person name="Hildebrand F."/>
            <person name="Pallen M.J."/>
        </authorList>
    </citation>
    <scope>NUCLEOTIDE SEQUENCE</scope>
    <source>
        <strain evidence="3">17213</strain>
    </source>
</reference>
<keyword evidence="2" id="KW-1133">Transmembrane helix</keyword>
<feature type="region of interest" description="Disordered" evidence="1">
    <location>
        <begin position="63"/>
        <end position="103"/>
    </location>
</feature>
<protein>
    <submittedName>
        <fullName evidence="3">Uncharacterized protein</fullName>
    </submittedName>
</protein>
<proteinExistence type="predicted"/>
<organism evidence="3 4">
    <name type="scientific">Candidatus Avisuccinivibrio stercorigallinarum</name>
    <dbReference type="NCBI Taxonomy" id="2840704"/>
    <lineage>
        <taxon>Bacteria</taxon>
        <taxon>Pseudomonadati</taxon>
        <taxon>Pseudomonadota</taxon>
        <taxon>Gammaproteobacteria</taxon>
        <taxon>Aeromonadales</taxon>
        <taxon>Succinivibrionaceae</taxon>
        <taxon>Succinivibrionaceae incertae sedis</taxon>
        <taxon>Candidatus Avisuccinivibrio</taxon>
    </lineage>
</organism>
<comment type="caution">
    <text evidence="3">The sequence shown here is derived from an EMBL/GenBank/DDBJ whole genome shotgun (WGS) entry which is preliminary data.</text>
</comment>
<name>A0A9D9GQU9_9GAMM</name>
<feature type="compositionally biased region" description="Polar residues" evidence="1">
    <location>
        <begin position="84"/>
        <end position="103"/>
    </location>
</feature>
<dbReference type="Proteomes" id="UP000823631">
    <property type="component" value="Unassembled WGS sequence"/>
</dbReference>
<evidence type="ECO:0000313" key="4">
    <source>
        <dbReference type="Proteomes" id="UP000823631"/>
    </source>
</evidence>
<keyword evidence="2" id="KW-0812">Transmembrane</keyword>